<reference evidence="7" key="1">
    <citation type="submission" date="2003-08" db="EMBL/GenBank/DDBJ databases">
        <authorList>
            <person name="Birren B."/>
            <person name="Nusbaum C."/>
            <person name="Abebe A."/>
            <person name="Abouelleil A."/>
            <person name="Adekoya E."/>
            <person name="Ait-zahra M."/>
            <person name="Allen N."/>
            <person name="Allen T."/>
            <person name="An P."/>
            <person name="Anderson M."/>
            <person name="Anderson S."/>
            <person name="Arachchi H."/>
            <person name="Armbruster J."/>
            <person name="Bachantsang P."/>
            <person name="Baldwin J."/>
            <person name="Barry A."/>
            <person name="Bayul T."/>
            <person name="Blitshsteyn B."/>
            <person name="Bloom T."/>
            <person name="Blye J."/>
            <person name="Boguslavskiy L."/>
            <person name="Borowsky M."/>
            <person name="Boukhgalter B."/>
            <person name="Brunache A."/>
            <person name="Butler J."/>
            <person name="Calixte N."/>
            <person name="Calvo S."/>
            <person name="Camarata J."/>
            <person name="Campo K."/>
            <person name="Chang J."/>
            <person name="Cheshatsang Y."/>
            <person name="Citroen M."/>
            <person name="Collymore A."/>
            <person name="Considine T."/>
            <person name="Cook A."/>
            <person name="Cooke P."/>
            <person name="Corum B."/>
            <person name="Cuomo C."/>
            <person name="David R."/>
            <person name="Dawoe T."/>
            <person name="Degray S."/>
            <person name="Dodge S."/>
            <person name="Dooley K."/>
            <person name="Dorje P."/>
            <person name="Dorjee K."/>
            <person name="Dorris L."/>
            <person name="Duffey N."/>
            <person name="Dupes A."/>
            <person name="Elkins T."/>
            <person name="Engels R."/>
            <person name="Erickson J."/>
            <person name="Farina A."/>
            <person name="Faro S."/>
            <person name="Ferreira P."/>
            <person name="Fischer H."/>
            <person name="Fitzgerald M."/>
            <person name="Foley K."/>
            <person name="Gage D."/>
            <person name="Galagan J."/>
            <person name="Gearin G."/>
            <person name="Gnerre S."/>
            <person name="Gnirke A."/>
            <person name="Goyette A."/>
            <person name="Graham J."/>
            <person name="Grandbois E."/>
            <person name="Gyaltsen K."/>
            <person name="Hafez N."/>
            <person name="Hagopian D."/>
            <person name="Hagos B."/>
            <person name="Hall J."/>
            <person name="Hatcher B."/>
            <person name="Heller A."/>
            <person name="Higgins H."/>
            <person name="Honan T."/>
            <person name="Horn A."/>
            <person name="Houde N."/>
            <person name="Hughes L."/>
            <person name="Hulme W."/>
            <person name="Husby E."/>
            <person name="Iliev I."/>
            <person name="Jaffe D."/>
            <person name="Jones C."/>
            <person name="Kamal M."/>
            <person name="Kamat A."/>
            <person name="Kamvysselis M."/>
            <person name="Karlsson E."/>
            <person name="Kells C."/>
            <person name="Kieu A."/>
            <person name="Kisner P."/>
            <person name="Kodira C."/>
            <person name="Kulbokas E."/>
            <person name="Labutti K."/>
            <person name="Lama D."/>
            <person name="Landers T."/>
            <person name="Leger J."/>
            <person name="Levine S."/>
            <person name="Lewis D."/>
            <person name="Lewis T."/>
            <person name="Lindblad-toh K."/>
            <person name="Liu X."/>
            <person name="Lokyitsang T."/>
            <person name="Lokyitsang Y."/>
            <person name="Lucien O."/>
            <person name="Lui A."/>
            <person name="Ma L.J."/>
            <person name="Mabbitt R."/>
            <person name="Macdonald J."/>
            <person name="Maclean C."/>
            <person name="Major J."/>
            <person name="Manning J."/>
            <person name="Marabella R."/>
            <person name="Maru K."/>
            <person name="Matthews C."/>
            <person name="Mauceli E."/>
            <person name="Mccarthy M."/>
            <person name="Mcdonough S."/>
            <person name="Mcghee T."/>
            <person name="Meldrim J."/>
            <person name="Meneus L."/>
            <person name="Mesirov J."/>
            <person name="Mihalev A."/>
            <person name="Mihova T."/>
            <person name="Mikkelsen T."/>
            <person name="Mlenga V."/>
            <person name="Moru K."/>
            <person name="Mozes J."/>
            <person name="Mulrain L."/>
            <person name="Munson G."/>
            <person name="Naylor J."/>
            <person name="Newes C."/>
            <person name="Nguyen C."/>
            <person name="Nguyen N."/>
            <person name="Nguyen T."/>
            <person name="Nicol R."/>
            <person name="Nielsen C."/>
            <person name="Nizzari M."/>
            <person name="Norbu C."/>
            <person name="Norbu N."/>
            <person name="O'donnell P."/>
            <person name="Okoawo O."/>
            <person name="O'leary S."/>
            <person name="Omotosho B."/>
            <person name="O'neill K."/>
            <person name="Osman S."/>
            <person name="Parker S."/>
            <person name="Perrin D."/>
            <person name="Phunkhang P."/>
            <person name="Piqani B."/>
            <person name="Purcell S."/>
            <person name="Rachupka T."/>
            <person name="Ramasamy U."/>
            <person name="Rameau R."/>
            <person name="Ray V."/>
            <person name="Raymond C."/>
            <person name="Retta R."/>
            <person name="Richardson S."/>
            <person name="Rise C."/>
            <person name="Rodriguez J."/>
            <person name="Rogers J."/>
            <person name="Rogov P."/>
            <person name="Rutman M."/>
            <person name="Schupbach R."/>
            <person name="Seaman C."/>
            <person name="Settipalli S."/>
            <person name="Sharpe T."/>
            <person name="Sheridan J."/>
            <person name="Sherpa N."/>
            <person name="Shi J."/>
            <person name="Smirnov S."/>
            <person name="Smith C."/>
            <person name="Sougnez C."/>
            <person name="Spencer B."/>
            <person name="Stalker J."/>
            <person name="Stange-thomann N."/>
            <person name="Stavropoulos S."/>
            <person name="Stetson K."/>
            <person name="Stone C."/>
            <person name="Stone S."/>
            <person name="Stubbs M."/>
            <person name="Talamas J."/>
            <person name="Tchuinga P."/>
            <person name="Tenzing P."/>
            <person name="Tesfaye S."/>
            <person name="Theodore J."/>
            <person name="Thoulutsang Y."/>
            <person name="Topham K."/>
            <person name="Towey S."/>
            <person name="Tsamla T."/>
            <person name="Tsomo N."/>
            <person name="Vallee D."/>
            <person name="Vassiliev H."/>
            <person name="Venkataraman V."/>
            <person name="Vinson J."/>
            <person name="Vo A."/>
            <person name="Wade C."/>
            <person name="Wang S."/>
            <person name="Wangchuk T."/>
            <person name="Wangdi T."/>
            <person name="Whittaker C."/>
            <person name="Wilkinson J."/>
            <person name="Wu Y."/>
            <person name="Wyman D."/>
            <person name="Yadav S."/>
            <person name="Yang S."/>
            <person name="Yang X."/>
            <person name="Yeager S."/>
            <person name="Yee E."/>
            <person name="Young G."/>
            <person name="Zainoun J."/>
            <person name="Zembeck L."/>
            <person name="Zimmer A."/>
            <person name="Zody M."/>
            <person name="Lander E."/>
        </authorList>
    </citation>
    <scope>NUCLEOTIDE SEQUENCE [LARGE SCALE GENOMIC DNA]</scope>
</reference>
<dbReference type="GO" id="GO:0006979">
    <property type="term" value="P:response to oxidative stress"/>
    <property type="evidence" value="ECO:0007669"/>
    <property type="project" value="InterPro"/>
</dbReference>
<protein>
    <submittedName>
        <fullName evidence="6">Uncharacterized protein</fullName>
    </submittedName>
</protein>
<dbReference type="Ensembl" id="ENSCSAVT00000018794.1">
    <property type="protein sequence ID" value="ENSCSAVP00000018592.1"/>
    <property type="gene ID" value="ENSCSAVG00000010925.1"/>
</dbReference>
<keyword evidence="4" id="KW-0325">Glycoprotein</keyword>
<keyword evidence="3" id="KW-0732">Signal</keyword>
<dbReference type="OMA" id="DHAMKFD"/>
<dbReference type="PANTHER" id="PTHR11475">
    <property type="entry name" value="OXIDASE/PEROXIDASE"/>
    <property type="match status" value="1"/>
</dbReference>
<keyword evidence="5" id="KW-0479">Metal-binding</keyword>
<dbReference type="AlphaFoldDB" id="H2ZLX6"/>
<dbReference type="Pfam" id="PF03098">
    <property type="entry name" value="An_peroxidase"/>
    <property type="match status" value="1"/>
</dbReference>
<dbReference type="CDD" id="cd09823">
    <property type="entry name" value="peroxinectin_like"/>
    <property type="match status" value="1"/>
</dbReference>
<dbReference type="PRINTS" id="PR00457">
    <property type="entry name" value="ANPEROXIDASE"/>
</dbReference>
<organism evidence="6 7">
    <name type="scientific">Ciona savignyi</name>
    <name type="common">Pacific transparent sea squirt</name>
    <dbReference type="NCBI Taxonomy" id="51511"/>
    <lineage>
        <taxon>Eukaryota</taxon>
        <taxon>Metazoa</taxon>
        <taxon>Chordata</taxon>
        <taxon>Tunicata</taxon>
        <taxon>Ascidiacea</taxon>
        <taxon>Phlebobranchia</taxon>
        <taxon>Cionidae</taxon>
        <taxon>Ciona</taxon>
    </lineage>
</organism>
<dbReference type="GO" id="GO:0004601">
    <property type="term" value="F:peroxidase activity"/>
    <property type="evidence" value="ECO:0007669"/>
    <property type="project" value="InterPro"/>
</dbReference>
<comment type="subcellular location">
    <subcellularLocation>
        <location evidence="1">Secreted</location>
    </subcellularLocation>
</comment>
<keyword evidence="7" id="KW-1185">Reference proteome</keyword>
<dbReference type="Gene3D" id="1.10.640.10">
    <property type="entry name" value="Haem peroxidase domain superfamily, animal type"/>
    <property type="match status" value="1"/>
</dbReference>
<proteinExistence type="predicted"/>
<dbReference type="HOGENOM" id="CLU_006087_5_2_1"/>
<keyword evidence="5" id="KW-0408">Iron</keyword>
<name>H2ZLX6_CIOSA</name>
<keyword evidence="2" id="KW-0964">Secreted</keyword>
<dbReference type="eggNOG" id="KOG2408">
    <property type="taxonomic scope" value="Eukaryota"/>
</dbReference>
<dbReference type="InterPro" id="IPR010255">
    <property type="entry name" value="Haem_peroxidase_sf"/>
</dbReference>
<evidence type="ECO:0000313" key="7">
    <source>
        <dbReference type="Proteomes" id="UP000007875"/>
    </source>
</evidence>
<dbReference type="STRING" id="51511.ENSCSAVP00000018592"/>
<evidence type="ECO:0000256" key="1">
    <source>
        <dbReference type="ARBA" id="ARBA00004613"/>
    </source>
</evidence>
<feature type="binding site" description="axial binding residue" evidence="5">
    <location>
        <position position="303"/>
    </location>
    <ligand>
        <name>heme b</name>
        <dbReference type="ChEBI" id="CHEBI:60344"/>
    </ligand>
    <ligandPart>
        <name>Fe</name>
        <dbReference type="ChEBI" id="CHEBI:18248"/>
    </ligandPart>
</feature>
<dbReference type="Proteomes" id="UP000007875">
    <property type="component" value="Unassembled WGS sequence"/>
</dbReference>
<dbReference type="GO" id="GO:0020037">
    <property type="term" value="F:heme binding"/>
    <property type="evidence" value="ECO:0007669"/>
    <property type="project" value="InterPro"/>
</dbReference>
<dbReference type="PANTHER" id="PTHR11475:SF4">
    <property type="entry name" value="CHORION PEROXIDASE"/>
    <property type="match status" value="1"/>
</dbReference>
<evidence type="ECO:0000256" key="3">
    <source>
        <dbReference type="ARBA" id="ARBA00022729"/>
    </source>
</evidence>
<dbReference type="GO" id="GO:0046872">
    <property type="term" value="F:metal ion binding"/>
    <property type="evidence" value="ECO:0007669"/>
    <property type="project" value="UniProtKB-KW"/>
</dbReference>
<dbReference type="InterPro" id="IPR019791">
    <property type="entry name" value="Haem_peroxidase_animal"/>
</dbReference>
<dbReference type="InParanoid" id="H2ZLX6"/>
<dbReference type="InterPro" id="IPR037120">
    <property type="entry name" value="Haem_peroxidase_sf_animal"/>
</dbReference>
<accession>H2ZLX6</accession>
<dbReference type="PROSITE" id="PS50292">
    <property type="entry name" value="PEROXIDASE_3"/>
    <property type="match status" value="1"/>
</dbReference>
<sequence>FRTIDGSCNNRLNVDRGRSSRVFKRMLPAAYNDGFGESSISWTCGSRLPSARAVTQAIKNGTNAPSTIASHQFPLWGQFLTHDISKLGEDKTEAGHIRLACPCGDTNPLCFNIEIPTGDVMKTEKDCIPFVRALKVPDVNCKNTTREQENRVTPFIDASNVYGSNEQFKFNLKSGCAKYCNTAGFNPITLPFLISGDTRVNEQAPLMAGHTTWLRMHNKIADQLSVMNPNWSGTKKYETARSIVGALHQQITYNEFLPILLGDDIMKRFGLQLTKKGYYYGYDTLYDATVDISVVTAALRLGHTLINQILTQPHPDFSSNPSDNMDLRTQKFGVGSIMRGMVTDHAMKFDTDFAEAMIDRLFAEPASLPPGKFGKDLPALNIQRGRDHGIPSYNEHRRFCGLSVAKNFDELVDIPPNLRAKLSTVYNGNVDDIDLYPGGIAETSITGGISGPTFACLMAYQFRDLRKGDSFWYENGGSSAKFTLSQLRSIKQTMLSGVICDVGENVTTIQPEVMKLHTLPGNQRVPCTSLTSLDLSPWNE</sequence>
<dbReference type="GO" id="GO:0005576">
    <property type="term" value="C:extracellular region"/>
    <property type="evidence" value="ECO:0007669"/>
    <property type="project" value="UniProtKB-SubCell"/>
</dbReference>
<keyword evidence="5" id="KW-0349">Heme</keyword>
<dbReference type="FunFam" id="1.10.640.10:FF:000003">
    <property type="entry name" value="chorion peroxidase"/>
    <property type="match status" value="1"/>
</dbReference>
<evidence type="ECO:0000256" key="4">
    <source>
        <dbReference type="ARBA" id="ARBA00023180"/>
    </source>
</evidence>
<evidence type="ECO:0000256" key="5">
    <source>
        <dbReference type="PIRSR" id="PIRSR619791-2"/>
    </source>
</evidence>
<reference evidence="6" key="3">
    <citation type="submission" date="2025-09" db="UniProtKB">
        <authorList>
            <consortium name="Ensembl"/>
        </authorList>
    </citation>
    <scope>IDENTIFICATION</scope>
</reference>
<dbReference type="SUPFAM" id="SSF48113">
    <property type="entry name" value="Heme-dependent peroxidases"/>
    <property type="match status" value="1"/>
</dbReference>
<evidence type="ECO:0000313" key="6">
    <source>
        <dbReference type="Ensembl" id="ENSCSAVP00000018592.1"/>
    </source>
</evidence>
<reference evidence="6" key="2">
    <citation type="submission" date="2025-08" db="UniProtKB">
        <authorList>
            <consortium name="Ensembl"/>
        </authorList>
    </citation>
    <scope>IDENTIFICATION</scope>
</reference>
<dbReference type="GeneTree" id="ENSGT00940000166558"/>
<evidence type="ECO:0000256" key="2">
    <source>
        <dbReference type="ARBA" id="ARBA00022525"/>
    </source>
</evidence>